<dbReference type="RefSeq" id="WP_085011842.1">
    <property type="nucleotide sequence ID" value="NZ_NAAD01000035.1"/>
</dbReference>
<dbReference type="PROSITE" id="PS51257">
    <property type="entry name" value="PROKAR_LIPOPROTEIN"/>
    <property type="match status" value="1"/>
</dbReference>
<keyword evidence="4" id="KW-0732">Signal</keyword>
<dbReference type="PRINTS" id="PR01021">
    <property type="entry name" value="OMPADOMAIN"/>
</dbReference>
<dbReference type="PROSITE" id="PS51123">
    <property type="entry name" value="OMPA_2"/>
    <property type="match status" value="1"/>
</dbReference>
<evidence type="ECO:0000256" key="4">
    <source>
        <dbReference type="SAM" id="SignalP"/>
    </source>
</evidence>
<dbReference type="Pfam" id="PF00691">
    <property type="entry name" value="OmpA"/>
    <property type="match status" value="1"/>
</dbReference>
<proteinExistence type="predicted"/>
<evidence type="ECO:0000256" key="2">
    <source>
        <dbReference type="ARBA" id="ARBA00023136"/>
    </source>
</evidence>
<dbReference type="InterPro" id="IPR006665">
    <property type="entry name" value="OmpA-like"/>
</dbReference>
<keyword evidence="7" id="KW-1185">Reference proteome</keyword>
<dbReference type="Gene3D" id="3.30.1330.60">
    <property type="entry name" value="OmpA-like domain"/>
    <property type="match status" value="1"/>
</dbReference>
<feature type="chain" id="PRO_5012846271" description="OmpA-like domain-containing protein" evidence="4">
    <location>
        <begin position="26"/>
        <end position="164"/>
    </location>
</feature>
<reference evidence="6 7" key="1">
    <citation type="submission" date="2017-03" db="EMBL/GenBank/DDBJ databases">
        <title>Genome sequence of Geothermobacter sp. EPR-M, Deep-Sea Iron Reducer.</title>
        <authorList>
            <person name="Tully B."/>
            <person name="Savalia P."/>
            <person name="Abuyen K."/>
            <person name="Baughan C."/>
            <person name="Romero E."/>
            <person name="Ronkowski C."/>
            <person name="Torres B."/>
            <person name="Tremblay J."/>
            <person name="Trujillo A."/>
            <person name="Tyler M."/>
            <person name="Perez-Rodriguez I."/>
            <person name="Amend J."/>
        </authorList>
    </citation>
    <scope>NUCLEOTIDE SEQUENCE [LARGE SCALE GENOMIC DNA]</scope>
    <source>
        <strain evidence="6 7">EPR-M</strain>
    </source>
</reference>
<sequence length="164" mass="18025">MNAKLGLVFYGVLTACLLCASLATAAQPSVEDFLGTRKVIAVIPFGLGSADLDKPARHIIDQLVERLKQVDPKRKVVRFEGFSSPEGSEVTNINLSMKRAMAVEDYLRTVYHLPPTRYLIGLGVAGGTTLDVVAQRRVEVVFYDNLLNMEDAEVDKVIIDDSKD</sequence>
<gene>
    <name evidence="6" type="ORF">B5V00_16160</name>
</gene>
<evidence type="ECO:0000256" key="1">
    <source>
        <dbReference type="ARBA" id="ARBA00004370"/>
    </source>
</evidence>
<dbReference type="CDD" id="cd07185">
    <property type="entry name" value="OmpA_C-like"/>
    <property type="match status" value="1"/>
</dbReference>
<evidence type="ECO:0000256" key="3">
    <source>
        <dbReference type="PROSITE-ProRule" id="PRU00473"/>
    </source>
</evidence>
<comment type="caution">
    <text evidence="6">The sequence shown here is derived from an EMBL/GenBank/DDBJ whole genome shotgun (WGS) entry which is preliminary data.</text>
</comment>
<keyword evidence="2 3" id="KW-0472">Membrane</keyword>
<dbReference type="GO" id="GO:0016020">
    <property type="term" value="C:membrane"/>
    <property type="evidence" value="ECO:0007669"/>
    <property type="project" value="UniProtKB-SubCell"/>
</dbReference>
<dbReference type="InterPro" id="IPR006664">
    <property type="entry name" value="OMP_bac"/>
</dbReference>
<dbReference type="SUPFAM" id="SSF103088">
    <property type="entry name" value="OmpA-like"/>
    <property type="match status" value="1"/>
</dbReference>
<protein>
    <recommendedName>
        <fullName evidence="5">OmpA-like domain-containing protein</fullName>
    </recommendedName>
</protein>
<evidence type="ECO:0000313" key="6">
    <source>
        <dbReference type="EMBL" id="ORJ53690.1"/>
    </source>
</evidence>
<feature type="domain" description="OmpA-like" evidence="5">
    <location>
        <begin position="31"/>
        <end position="146"/>
    </location>
</feature>
<dbReference type="OrthoDB" id="5402439at2"/>
<dbReference type="InterPro" id="IPR036737">
    <property type="entry name" value="OmpA-like_sf"/>
</dbReference>
<accession>A0A1X0XLD1</accession>
<comment type="subcellular location">
    <subcellularLocation>
        <location evidence="1">Membrane</location>
    </subcellularLocation>
</comment>
<dbReference type="Proteomes" id="UP000193136">
    <property type="component" value="Unassembled WGS sequence"/>
</dbReference>
<dbReference type="AlphaFoldDB" id="A0A1X0XLD1"/>
<dbReference type="STRING" id="1969733.B5V00_16160"/>
<feature type="signal peptide" evidence="4">
    <location>
        <begin position="1"/>
        <end position="25"/>
    </location>
</feature>
<evidence type="ECO:0000259" key="5">
    <source>
        <dbReference type="PROSITE" id="PS51123"/>
    </source>
</evidence>
<organism evidence="6 7">
    <name type="scientific">Geothermobacter hydrogeniphilus</name>
    <dbReference type="NCBI Taxonomy" id="1969733"/>
    <lineage>
        <taxon>Bacteria</taxon>
        <taxon>Pseudomonadati</taxon>
        <taxon>Thermodesulfobacteriota</taxon>
        <taxon>Desulfuromonadia</taxon>
        <taxon>Desulfuromonadales</taxon>
        <taxon>Geothermobacteraceae</taxon>
        <taxon>Geothermobacter</taxon>
    </lineage>
</organism>
<evidence type="ECO:0000313" key="7">
    <source>
        <dbReference type="Proteomes" id="UP000193136"/>
    </source>
</evidence>
<dbReference type="EMBL" id="NAAD01000035">
    <property type="protein sequence ID" value="ORJ53690.1"/>
    <property type="molecule type" value="Genomic_DNA"/>
</dbReference>
<name>A0A1X0XLD1_9BACT</name>